<keyword evidence="2" id="KW-0808">Transferase</keyword>
<dbReference type="EMBL" id="BQNB010015142">
    <property type="protein sequence ID" value="GJT36488.1"/>
    <property type="molecule type" value="Genomic_DNA"/>
</dbReference>
<dbReference type="InterPro" id="IPR012337">
    <property type="entry name" value="RNaseH-like_sf"/>
</dbReference>
<accession>A0ABQ5DBZ2</accession>
<dbReference type="GO" id="GO:0003964">
    <property type="term" value="F:RNA-directed DNA polymerase activity"/>
    <property type="evidence" value="ECO:0007669"/>
    <property type="project" value="UniProtKB-KW"/>
</dbReference>
<evidence type="ECO:0000259" key="1">
    <source>
        <dbReference type="PROSITE" id="PS50994"/>
    </source>
</evidence>
<reference evidence="2" key="1">
    <citation type="journal article" date="2022" name="Int. J. Mol. Sci.">
        <title>Draft Genome of Tanacetum Coccineum: Genomic Comparison of Closely Related Tanacetum-Family Plants.</title>
        <authorList>
            <person name="Yamashiro T."/>
            <person name="Shiraishi A."/>
            <person name="Nakayama K."/>
            <person name="Satake H."/>
        </authorList>
    </citation>
    <scope>NUCLEOTIDE SEQUENCE</scope>
</reference>
<dbReference type="PROSITE" id="PS50994">
    <property type="entry name" value="INTEGRASE"/>
    <property type="match status" value="1"/>
</dbReference>
<gene>
    <name evidence="2" type="ORF">Tco_0926907</name>
</gene>
<protein>
    <submittedName>
        <fullName evidence="2">Reverse transcriptase domain-containing protein</fullName>
    </submittedName>
</protein>
<feature type="domain" description="Integrase catalytic" evidence="1">
    <location>
        <begin position="235"/>
        <end position="344"/>
    </location>
</feature>
<dbReference type="SUPFAM" id="SSF53098">
    <property type="entry name" value="Ribonuclease H-like"/>
    <property type="match status" value="1"/>
</dbReference>
<sequence length="434" mass="50918">MLVHYELIRADGSSKRYSSMIRMLQGIDREDLEALWRIVKAKYGDTRPEDEFERVLYGDLRVMFEPDIKSDVWRMLQGYRVTTWKLIDSSGVHFVRFDNLHIFMLVERRYPLTPITITNMLNKKLQTDHQNEMCYQLLKLMIQKMNIKFRGGLLGLKRLHGFLEVTAAQLIITPDLGKLTRAEIRDLFPKERLMAISDKNNEPCVLTESYDDAWPEMKLHKFFDNVTADHPKDIMASLPPQGKSLRLGFTGHISFTMRLNWSKSAMHGIHFMGPFPSTNGNKYILVAINYVSKWVVAQAFPTSDARNVVNFLRRLFTRFGIPKALISDRGTHFCNYQIEKAMKRNNRKDWSYKLDDALWAFRTAFKTPLGTTPFRIIYGKACHLPVELEHKAYWLYLKRRSLELLRKFHWIIFGGRFNQLSHVSSPLLSKPREY</sequence>
<proteinExistence type="predicted"/>
<keyword evidence="3" id="KW-1185">Reference proteome</keyword>
<evidence type="ECO:0000313" key="3">
    <source>
        <dbReference type="Proteomes" id="UP001151760"/>
    </source>
</evidence>
<dbReference type="InterPro" id="IPR036397">
    <property type="entry name" value="RNaseH_sf"/>
</dbReference>
<dbReference type="InterPro" id="IPR001584">
    <property type="entry name" value="Integrase_cat-core"/>
</dbReference>
<name>A0ABQ5DBZ2_9ASTR</name>
<dbReference type="Proteomes" id="UP001151760">
    <property type="component" value="Unassembled WGS sequence"/>
</dbReference>
<evidence type="ECO:0000313" key="2">
    <source>
        <dbReference type="EMBL" id="GJT36488.1"/>
    </source>
</evidence>
<dbReference type="Pfam" id="PF00665">
    <property type="entry name" value="rve"/>
    <property type="match status" value="1"/>
</dbReference>
<dbReference type="PANTHER" id="PTHR47266">
    <property type="entry name" value="ENDONUCLEASE-RELATED"/>
    <property type="match status" value="1"/>
</dbReference>
<dbReference type="Gene3D" id="3.30.420.10">
    <property type="entry name" value="Ribonuclease H-like superfamily/Ribonuclease H"/>
    <property type="match status" value="2"/>
</dbReference>
<keyword evidence="2" id="KW-0695">RNA-directed DNA polymerase</keyword>
<keyword evidence="2" id="KW-0548">Nucleotidyltransferase</keyword>
<dbReference type="InterPro" id="IPR052160">
    <property type="entry name" value="Gypsy_RT_Integrase-like"/>
</dbReference>
<reference evidence="2" key="2">
    <citation type="submission" date="2022-01" db="EMBL/GenBank/DDBJ databases">
        <authorList>
            <person name="Yamashiro T."/>
            <person name="Shiraishi A."/>
            <person name="Satake H."/>
            <person name="Nakayama K."/>
        </authorList>
    </citation>
    <scope>NUCLEOTIDE SEQUENCE</scope>
</reference>
<comment type="caution">
    <text evidence="2">The sequence shown here is derived from an EMBL/GenBank/DDBJ whole genome shotgun (WGS) entry which is preliminary data.</text>
</comment>
<organism evidence="2 3">
    <name type="scientific">Tanacetum coccineum</name>
    <dbReference type="NCBI Taxonomy" id="301880"/>
    <lineage>
        <taxon>Eukaryota</taxon>
        <taxon>Viridiplantae</taxon>
        <taxon>Streptophyta</taxon>
        <taxon>Embryophyta</taxon>
        <taxon>Tracheophyta</taxon>
        <taxon>Spermatophyta</taxon>
        <taxon>Magnoliopsida</taxon>
        <taxon>eudicotyledons</taxon>
        <taxon>Gunneridae</taxon>
        <taxon>Pentapetalae</taxon>
        <taxon>asterids</taxon>
        <taxon>campanulids</taxon>
        <taxon>Asterales</taxon>
        <taxon>Asteraceae</taxon>
        <taxon>Asteroideae</taxon>
        <taxon>Anthemideae</taxon>
        <taxon>Anthemidinae</taxon>
        <taxon>Tanacetum</taxon>
    </lineage>
</organism>